<evidence type="ECO:0000259" key="7">
    <source>
        <dbReference type="PROSITE" id="PS51935"/>
    </source>
</evidence>
<dbReference type="InterPro" id="IPR038765">
    <property type="entry name" value="Papain-like_cys_pep_sf"/>
</dbReference>
<keyword evidence="3 8" id="KW-0378">Hydrolase</keyword>
<feature type="region of interest" description="Disordered" evidence="5">
    <location>
        <begin position="199"/>
        <end position="237"/>
    </location>
</feature>
<evidence type="ECO:0000256" key="2">
    <source>
        <dbReference type="ARBA" id="ARBA00022670"/>
    </source>
</evidence>
<evidence type="ECO:0000313" key="9">
    <source>
        <dbReference type="Proteomes" id="UP000198210"/>
    </source>
</evidence>
<sequence length="350" mass="37270">MSSLRILLRSLAVTGLAAVLIAPASAVRAEPTPAELTAQIEKSSLQLERVVEAYNGLTEKMKANQATAATLKTQLGPLETQAEQSRADVAEMAVTAYKTGGLRDVEALLAPGGSGALADRLSTMDRLTRQRQDRIAGYTANQRRLLAQKAQLDTTVARQAAQGRELAATRKRIETDLARLYELRRQAYGRATEAAEAARAAEARQAAADRDTRSTSTSKSTSKSTSTSTASAPPVSGAAGTAVRYAYGALGKPYVWGADGPEGYDCSGLTLAAWRAAGKSLPHNAAMQWDKVSHISRGELRPGDLVFYYDLGHVAIYVGDGQVIDAPSAGRNVRKRSVDMASPYGYGRVR</sequence>
<proteinExistence type="inferred from homology"/>
<feature type="signal peptide" evidence="6">
    <location>
        <begin position="1"/>
        <end position="26"/>
    </location>
</feature>
<dbReference type="PROSITE" id="PS51935">
    <property type="entry name" value="NLPC_P60"/>
    <property type="match status" value="1"/>
</dbReference>
<evidence type="ECO:0000256" key="3">
    <source>
        <dbReference type="ARBA" id="ARBA00022801"/>
    </source>
</evidence>
<evidence type="ECO:0000313" key="8">
    <source>
        <dbReference type="EMBL" id="SCG75360.1"/>
    </source>
</evidence>
<evidence type="ECO:0000256" key="1">
    <source>
        <dbReference type="ARBA" id="ARBA00007074"/>
    </source>
</evidence>
<dbReference type="PANTHER" id="PTHR47359:SF3">
    <property type="entry name" value="NLP_P60 DOMAIN-CONTAINING PROTEIN-RELATED"/>
    <property type="match status" value="1"/>
</dbReference>
<keyword evidence="6" id="KW-0732">Signal</keyword>
<feature type="chain" id="PRO_5039474140" evidence="6">
    <location>
        <begin position="27"/>
        <end position="350"/>
    </location>
</feature>
<dbReference type="GO" id="GO:0006508">
    <property type="term" value="P:proteolysis"/>
    <property type="evidence" value="ECO:0007669"/>
    <property type="project" value="UniProtKB-KW"/>
</dbReference>
<dbReference type="AlphaFoldDB" id="A0A1C5JXR9"/>
<dbReference type="Pfam" id="PF00877">
    <property type="entry name" value="NLPC_P60"/>
    <property type="match status" value="1"/>
</dbReference>
<feature type="compositionally biased region" description="Basic and acidic residues" evidence="5">
    <location>
        <begin position="199"/>
        <end position="213"/>
    </location>
</feature>
<evidence type="ECO:0000256" key="6">
    <source>
        <dbReference type="SAM" id="SignalP"/>
    </source>
</evidence>
<name>A0A1C5JXR9_9ACTN</name>
<dbReference type="RefSeq" id="WP_088972865.1">
    <property type="nucleotide sequence ID" value="NZ_JBHLYF010000021.1"/>
</dbReference>
<dbReference type="EMBL" id="LT607751">
    <property type="protein sequence ID" value="SCG75360.1"/>
    <property type="molecule type" value="Genomic_DNA"/>
</dbReference>
<keyword evidence="4" id="KW-0788">Thiol protease</keyword>
<organism evidence="8 9">
    <name type="scientific">Micromonospora siamensis</name>
    <dbReference type="NCBI Taxonomy" id="299152"/>
    <lineage>
        <taxon>Bacteria</taxon>
        <taxon>Bacillati</taxon>
        <taxon>Actinomycetota</taxon>
        <taxon>Actinomycetes</taxon>
        <taxon>Micromonosporales</taxon>
        <taxon>Micromonosporaceae</taxon>
        <taxon>Micromonospora</taxon>
    </lineage>
</organism>
<dbReference type="Gene3D" id="6.10.250.3150">
    <property type="match status" value="1"/>
</dbReference>
<dbReference type="PANTHER" id="PTHR47359">
    <property type="entry name" value="PEPTIDOGLYCAN DL-ENDOPEPTIDASE CWLO"/>
    <property type="match status" value="1"/>
</dbReference>
<dbReference type="SUPFAM" id="SSF54001">
    <property type="entry name" value="Cysteine proteinases"/>
    <property type="match status" value="1"/>
</dbReference>
<dbReference type="Gene3D" id="3.90.1720.10">
    <property type="entry name" value="endopeptidase domain like (from Nostoc punctiforme)"/>
    <property type="match status" value="1"/>
</dbReference>
<evidence type="ECO:0000256" key="5">
    <source>
        <dbReference type="SAM" id="MobiDB-lite"/>
    </source>
</evidence>
<dbReference type="InterPro" id="IPR000064">
    <property type="entry name" value="NLP_P60_dom"/>
</dbReference>
<comment type="similarity">
    <text evidence="1">Belongs to the peptidase C40 family.</text>
</comment>
<keyword evidence="9" id="KW-1185">Reference proteome</keyword>
<dbReference type="InterPro" id="IPR051794">
    <property type="entry name" value="PG_Endopeptidase_C40"/>
</dbReference>
<accession>A0A1C5JXR9</accession>
<keyword evidence="2" id="KW-0645">Protease</keyword>
<evidence type="ECO:0000256" key="4">
    <source>
        <dbReference type="ARBA" id="ARBA00022807"/>
    </source>
</evidence>
<reference evidence="8 9" key="1">
    <citation type="submission" date="2016-06" db="EMBL/GenBank/DDBJ databases">
        <authorList>
            <person name="Kjaerup R.B."/>
            <person name="Dalgaard T.S."/>
            <person name="Juul-Madsen H.R."/>
        </authorList>
    </citation>
    <scope>NUCLEOTIDE SEQUENCE [LARGE SCALE GENOMIC DNA]</scope>
    <source>
        <strain evidence="8 9">DSM 45097</strain>
    </source>
</reference>
<gene>
    <name evidence="8" type="ORF">GA0074704_5162</name>
</gene>
<feature type="domain" description="NlpC/P60" evidence="7">
    <location>
        <begin position="236"/>
        <end position="350"/>
    </location>
</feature>
<feature type="compositionally biased region" description="Low complexity" evidence="5">
    <location>
        <begin position="214"/>
        <end position="237"/>
    </location>
</feature>
<protein>
    <submittedName>
        <fullName evidence="8">Cell wall-associated hydrolase, NlpC family</fullName>
    </submittedName>
</protein>
<dbReference type="Proteomes" id="UP000198210">
    <property type="component" value="Chromosome I"/>
</dbReference>
<dbReference type="GO" id="GO:0008234">
    <property type="term" value="F:cysteine-type peptidase activity"/>
    <property type="evidence" value="ECO:0007669"/>
    <property type="project" value="UniProtKB-KW"/>
</dbReference>